<dbReference type="EMBL" id="PGCI01000013">
    <property type="protein sequence ID" value="PLW49962.1"/>
    <property type="molecule type" value="Genomic_DNA"/>
</dbReference>
<sequence length="610" mass="70051">MISAEKFGPRYQSRYPQEHHIYDRRKAEDVENGRSFKAIERKVDGLIRSLELQSLPSEIARCQFSSNKDKWESLHQVGSDVNSESDWQESRMAESNIHQFLLSDCRQFLSSDIKAEQKSLDTRLGIWQEYDSPKNLPMLLARIPDLNQVNQCLEGYHQSCAWIHRLLHWPSFRTKVRQMLSRKDMISYCNQPDIHWLAVLFAACGLGLWADDSIDVENCKRTGLPQTKPGRRRLALSWLRCASSALVLGHHDQYPSVDSLRSMSLLLCFPLYFSDEPSMEGATELIMRTINLARQINMDVDPDDLPSCRRTSEMAKDERRRVMVAILCQEFQLGGLFCKKGYFEPPSQFTLKMPKQLDNEEDRATQASNFLMDSGNLSCDHAIKTYQTPELDGVISRYKVGQIWQSIGISYSGNAGPLAHRRVLDLDQQLLNIEKEFPSALKTTFEPHRCVLHPSPRSRNIADMDRLSTHIVLASAHIRLHRPFVIPREGISRGYQEWHRERILYHGRYILSVNESDHLPLLKHVSMSLFVIAACIALSALLITPTEKEDLISLRQQVQQVYSSYSKTTSNSPIWHHSYKLLGVLLETDKNIRLNPGTTINLALLESILH</sequence>
<accession>A0A2N5TD74</accession>
<dbReference type="Proteomes" id="UP000235388">
    <property type="component" value="Unassembled WGS sequence"/>
</dbReference>
<dbReference type="InterPro" id="IPR050613">
    <property type="entry name" value="Sec_Metabolite_Reg"/>
</dbReference>
<evidence type="ECO:0000313" key="5">
    <source>
        <dbReference type="EMBL" id="PLW49962.1"/>
    </source>
</evidence>
<dbReference type="PANTHER" id="PTHR31001">
    <property type="entry name" value="UNCHARACTERIZED TRANSCRIPTIONAL REGULATORY PROTEIN"/>
    <property type="match status" value="1"/>
</dbReference>
<evidence type="ECO:0000313" key="3">
    <source>
        <dbReference type="EMBL" id="PLW06707.1"/>
    </source>
</evidence>
<dbReference type="AlphaFoldDB" id="A0A2N5TD74"/>
<evidence type="ECO:0000313" key="6">
    <source>
        <dbReference type="Proteomes" id="UP000235388"/>
    </source>
</evidence>
<evidence type="ECO:0008006" key="8">
    <source>
        <dbReference type="Google" id="ProtNLM"/>
    </source>
</evidence>
<dbReference type="STRING" id="200324.A0A2N5TD74"/>
<organism evidence="4 6">
    <name type="scientific">Puccinia coronata f. sp. avenae</name>
    <dbReference type="NCBI Taxonomy" id="200324"/>
    <lineage>
        <taxon>Eukaryota</taxon>
        <taxon>Fungi</taxon>
        <taxon>Dikarya</taxon>
        <taxon>Basidiomycota</taxon>
        <taxon>Pucciniomycotina</taxon>
        <taxon>Pucciniomycetes</taxon>
        <taxon>Pucciniales</taxon>
        <taxon>Pucciniaceae</taxon>
        <taxon>Puccinia</taxon>
    </lineage>
</organism>
<proteinExistence type="predicted"/>
<dbReference type="OrthoDB" id="3364175at2759"/>
<dbReference type="GO" id="GO:0005634">
    <property type="term" value="C:nucleus"/>
    <property type="evidence" value="ECO:0007669"/>
    <property type="project" value="UniProtKB-SubCell"/>
</dbReference>
<evidence type="ECO:0000256" key="2">
    <source>
        <dbReference type="ARBA" id="ARBA00023242"/>
    </source>
</evidence>
<dbReference type="EMBL" id="PGCJ01000721">
    <property type="protein sequence ID" value="PLW23432.1"/>
    <property type="molecule type" value="Genomic_DNA"/>
</dbReference>
<dbReference type="Proteomes" id="UP000235392">
    <property type="component" value="Unassembled WGS sequence"/>
</dbReference>
<comment type="subcellular location">
    <subcellularLocation>
        <location evidence="1">Nucleus</location>
    </subcellularLocation>
</comment>
<evidence type="ECO:0000313" key="4">
    <source>
        <dbReference type="EMBL" id="PLW23432.1"/>
    </source>
</evidence>
<evidence type="ECO:0000313" key="7">
    <source>
        <dbReference type="Proteomes" id="UP000235392"/>
    </source>
</evidence>
<dbReference type="EMBL" id="PGCI01001194">
    <property type="protein sequence ID" value="PLW06707.1"/>
    <property type="molecule type" value="Genomic_DNA"/>
</dbReference>
<keyword evidence="2" id="KW-0539">Nucleus</keyword>
<keyword evidence="6" id="KW-1185">Reference proteome</keyword>
<protein>
    <recommendedName>
        <fullName evidence="8">Transcription factor domain-containing protein</fullName>
    </recommendedName>
</protein>
<evidence type="ECO:0000256" key="1">
    <source>
        <dbReference type="ARBA" id="ARBA00004123"/>
    </source>
</evidence>
<reference evidence="6 7" key="1">
    <citation type="submission" date="2017-11" db="EMBL/GenBank/DDBJ databases">
        <title>De novo assembly and phasing of dikaryotic genomes from two isolates of Puccinia coronata f. sp. avenae, the causal agent of oat crown rust.</title>
        <authorList>
            <person name="Miller M.E."/>
            <person name="Zhang Y."/>
            <person name="Omidvar V."/>
            <person name="Sperschneider J."/>
            <person name="Schwessinger B."/>
            <person name="Raley C."/>
            <person name="Palmer J.M."/>
            <person name="Garnica D."/>
            <person name="Upadhyaya N."/>
            <person name="Rathjen J."/>
            <person name="Taylor J.M."/>
            <person name="Park R.F."/>
            <person name="Dodds P.N."/>
            <person name="Hirsch C.D."/>
            <person name="Kianian S.F."/>
            <person name="Figueroa M."/>
        </authorList>
    </citation>
    <scope>NUCLEOTIDE SEQUENCE [LARGE SCALE GENOMIC DNA]</scope>
    <source>
        <strain evidence="4">12NC29</strain>
        <strain evidence="3">12SD80</strain>
    </source>
</reference>
<dbReference type="CDD" id="cd12148">
    <property type="entry name" value="fungal_TF_MHR"/>
    <property type="match status" value="1"/>
</dbReference>
<gene>
    <name evidence="4" type="ORF">PCANC_27428</name>
    <name evidence="5" type="ORF">PCASD_01248</name>
    <name evidence="3" type="ORF">PCASD_25324</name>
</gene>
<dbReference type="PANTHER" id="PTHR31001:SF89">
    <property type="entry name" value="ZN(2)-C6 FUNGAL-TYPE DOMAIN-CONTAINING PROTEIN"/>
    <property type="match status" value="1"/>
</dbReference>
<comment type="caution">
    <text evidence="4">The sequence shown here is derived from an EMBL/GenBank/DDBJ whole genome shotgun (WGS) entry which is preliminary data.</text>
</comment>
<name>A0A2N5TD74_9BASI</name>